<gene>
    <name evidence="7" type="primary">thiN</name>
    <name evidence="7" type="ORF">ATZ99_04320</name>
</gene>
<dbReference type="EC" id="2.7.6.2" evidence="5"/>
<organism evidence="7 8">
    <name type="scientific">Thermovenabulum gondwanense</name>
    <dbReference type="NCBI Taxonomy" id="520767"/>
    <lineage>
        <taxon>Bacteria</taxon>
        <taxon>Bacillati</taxon>
        <taxon>Bacillota</taxon>
        <taxon>Clostridia</taxon>
        <taxon>Thermosediminibacterales</taxon>
        <taxon>Thermosediminibacteraceae</taxon>
        <taxon>Thermovenabulum</taxon>
    </lineage>
</organism>
<dbReference type="GO" id="GO:0030975">
    <property type="term" value="F:thiamine binding"/>
    <property type="evidence" value="ECO:0007669"/>
    <property type="project" value="InterPro"/>
</dbReference>
<keyword evidence="2" id="KW-0547">Nucleotide-binding</keyword>
<dbReference type="GO" id="GO:0005524">
    <property type="term" value="F:ATP binding"/>
    <property type="evidence" value="ECO:0007669"/>
    <property type="project" value="UniProtKB-KW"/>
</dbReference>
<dbReference type="AlphaFoldDB" id="A0A162MV52"/>
<keyword evidence="1 7" id="KW-0808">Transferase</keyword>
<keyword evidence="3 7" id="KW-0418">Kinase</keyword>
<dbReference type="SUPFAM" id="SSF63862">
    <property type="entry name" value="Thiamin pyrophosphokinase, substrate-binding domain"/>
    <property type="match status" value="1"/>
</dbReference>
<dbReference type="SUPFAM" id="SSF63999">
    <property type="entry name" value="Thiamin pyrophosphokinase, catalytic domain"/>
    <property type="match status" value="1"/>
</dbReference>
<dbReference type="InterPro" id="IPR036759">
    <property type="entry name" value="TPK_catalytic_sf"/>
</dbReference>
<dbReference type="OrthoDB" id="9804377at2"/>
<dbReference type="Proteomes" id="UP000075737">
    <property type="component" value="Unassembled WGS sequence"/>
</dbReference>
<dbReference type="PANTHER" id="PTHR41299">
    <property type="entry name" value="THIAMINE PYROPHOSPHOKINASE"/>
    <property type="match status" value="1"/>
</dbReference>
<dbReference type="PATRIC" id="fig|520767.4.peg.442"/>
<evidence type="ECO:0000313" key="7">
    <source>
        <dbReference type="EMBL" id="KYO67792.1"/>
    </source>
</evidence>
<reference evidence="7 8" key="1">
    <citation type="submission" date="2015-12" db="EMBL/GenBank/DDBJ databases">
        <title>Draft genome of Thermovenabulum gondwanense isolated from a red thermophilic microbial mat colonisisng an outflow channel of a bore well.</title>
        <authorList>
            <person name="Patel B.K."/>
        </authorList>
    </citation>
    <scope>NUCLEOTIDE SEQUENCE [LARGE SCALE GENOMIC DNA]</scope>
    <source>
        <strain evidence="7 8">R270</strain>
    </source>
</reference>
<evidence type="ECO:0000259" key="6">
    <source>
        <dbReference type="SMART" id="SM00983"/>
    </source>
</evidence>
<evidence type="ECO:0000256" key="2">
    <source>
        <dbReference type="ARBA" id="ARBA00022741"/>
    </source>
</evidence>
<evidence type="ECO:0000256" key="3">
    <source>
        <dbReference type="ARBA" id="ARBA00022777"/>
    </source>
</evidence>
<dbReference type="Pfam" id="PF04265">
    <property type="entry name" value="TPK_B1_binding"/>
    <property type="match status" value="1"/>
</dbReference>
<evidence type="ECO:0000256" key="5">
    <source>
        <dbReference type="NCBIfam" id="TIGR01378"/>
    </source>
</evidence>
<feature type="domain" description="Thiamin pyrophosphokinase thiamin-binding" evidence="6">
    <location>
        <begin position="146"/>
        <end position="205"/>
    </location>
</feature>
<dbReference type="Pfam" id="PF04263">
    <property type="entry name" value="TPK_catalytic"/>
    <property type="match status" value="1"/>
</dbReference>
<dbReference type="Gene3D" id="3.40.50.10240">
    <property type="entry name" value="Thiamin pyrophosphokinase, catalytic domain"/>
    <property type="match status" value="1"/>
</dbReference>
<evidence type="ECO:0000256" key="4">
    <source>
        <dbReference type="ARBA" id="ARBA00022840"/>
    </source>
</evidence>
<dbReference type="InterPro" id="IPR053149">
    <property type="entry name" value="TPK"/>
</dbReference>
<dbReference type="RefSeq" id="WP_068747609.1">
    <property type="nucleotide sequence ID" value="NZ_LOHZ01000020.1"/>
</dbReference>
<dbReference type="InterPro" id="IPR007373">
    <property type="entry name" value="Thiamin_PyroPKinase_B1-bd"/>
</dbReference>
<comment type="caution">
    <text evidence="7">The sequence shown here is derived from an EMBL/GenBank/DDBJ whole genome shotgun (WGS) entry which is preliminary data.</text>
</comment>
<accession>A0A162MV52</accession>
<dbReference type="CDD" id="cd07995">
    <property type="entry name" value="TPK"/>
    <property type="match status" value="1"/>
</dbReference>
<dbReference type="GO" id="GO:0006772">
    <property type="term" value="P:thiamine metabolic process"/>
    <property type="evidence" value="ECO:0007669"/>
    <property type="project" value="UniProtKB-UniRule"/>
</dbReference>
<dbReference type="InterPro" id="IPR007371">
    <property type="entry name" value="TPK_catalytic"/>
</dbReference>
<dbReference type="GO" id="GO:0016301">
    <property type="term" value="F:kinase activity"/>
    <property type="evidence" value="ECO:0007669"/>
    <property type="project" value="UniProtKB-KW"/>
</dbReference>
<dbReference type="PANTHER" id="PTHR41299:SF1">
    <property type="entry name" value="THIAMINE PYROPHOSPHOKINASE"/>
    <property type="match status" value="1"/>
</dbReference>
<sequence length="212" mass="23698">MNALIFAGGNVKDYEFIKKYKSFYDIVICADSGALHALKAGLKPDFLIGDMDSIPENVFEYIKKLNTKIIYYPKEKDFTDTELAVEYALSLGVKKAIIVAGIGTRPDHSLANIFLLVKYLNKGLELKVVDEDFEIFLIKDEKEIEGEKGDLLSLVPVTEFAEDIYTEGLYYPLKGETLGFGTSRGISNVFLEKKAKISLKKGILLGIRVHSN</sequence>
<dbReference type="NCBIfam" id="TIGR01378">
    <property type="entry name" value="thi_PPkinase"/>
    <property type="match status" value="1"/>
</dbReference>
<dbReference type="STRING" id="520767.ATZ99_04320"/>
<evidence type="ECO:0000256" key="1">
    <source>
        <dbReference type="ARBA" id="ARBA00022679"/>
    </source>
</evidence>
<dbReference type="GO" id="GO:0004788">
    <property type="term" value="F:thiamine diphosphokinase activity"/>
    <property type="evidence" value="ECO:0007669"/>
    <property type="project" value="UniProtKB-UniRule"/>
</dbReference>
<keyword evidence="8" id="KW-1185">Reference proteome</keyword>
<dbReference type="GO" id="GO:0009229">
    <property type="term" value="P:thiamine diphosphate biosynthetic process"/>
    <property type="evidence" value="ECO:0007669"/>
    <property type="project" value="InterPro"/>
</dbReference>
<proteinExistence type="predicted"/>
<dbReference type="InterPro" id="IPR036371">
    <property type="entry name" value="TPK_B1-bd_sf"/>
</dbReference>
<evidence type="ECO:0000313" key="8">
    <source>
        <dbReference type="Proteomes" id="UP000075737"/>
    </source>
</evidence>
<keyword evidence="4" id="KW-0067">ATP-binding</keyword>
<protein>
    <recommendedName>
        <fullName evidence="5">Thiamine diphosphokinase</fullName>
        <ecNumber evidence="5">2.7.6.2</ecNumber>
    </recommendedName>
</protein>
<dbReference type="EMBL" id="LOHZ01000020">
    <property type="protein sequence ID" value="KYO67792.1"/>
    <property type="molecule type" value="Genomic_DNA"/>
</dbReference>
<dbReference type="SMART" id="SM00983">
    <property type="entry name" value="TPK_B1_binding"/>
    <property type="match status" value="1"/>
</dbReference>
<dbReference type="InterPro" id="IPR006282">
    <property type="entry name" value="Thi_PPkinase"/>
</dbReference>
<name>A0A162MV52_9FIRM</name>